<dbReference type="InterPro" id="IPR038726">
    <property type="entry name" value="PDDEXK_AddAB-type"/>
</dbReference>
<dbReference type="PROSITE" id="PS51198">
    <property type="entry name" value="UVRD_HELICASE_ATP_BIND"/>
    <property type="match status" value="1"/>
</dbReference>
<dbReference type="GO" id="GO:0004527">
    <property type="term" value="F:exonuclease activity"/>
    <property type="evidence" value="ECO:0007669"/>
    <property type="project" value="UniProtKB-KW"/>
</dbReference>
<dbReference type="AlphaFoldDB" id="A0A059G8H1"/>
<evidence type="ECO:0000259" key="17">
    <source>
        <dbReference type="PROSITE" id="PS51217"/>
    </source>
</evidence>
<dbReference type="GO" id="GO:0043138">
    <property type="term" value="F:3'-5' DNA helicase activity"/>
    <property type="evidence" value="ECO:0007669"/>
    <property type="project" value="UniProtKB-EC"/>
</dbReference>
<keyword evidence="19" id="KW-1185">Reference proteome</keyword>
<keyword evidence="8" id="KW-0238">DNA-binding</keyword>
<dbReference type="GO" id="GO:0005829">
    <property type="term" value="C:cytosol"/>
    <property type="evidence" value="ECO:0007669"/>
    <property type="project" value="TreeGrafter"/>
</dbReference>
<dbReference type="eggNOG" id="COG1074">
    <property type="taxonomic scope" value="Bacteria"/>
</dbReference>
<feature type="binding site" evidence="15">
    <location>
        <begin position="38"/>
        <end position="45"/>
    </location>
    <ligand>
        <name>ATP</name>
        <dbReference type="ChEBI" id="CHEBI:30616"/>
    </ligand>
</feature>
<evidence type="ECO:0000313" key="19">
    <source>
        <dbReference type="Proteomes" id="UP000024942"/>
    </source>
</evidence>
<keyword evidence="6" id="KW-0269">Exonuclease</keyword>
<dbReference type="SUPFAM" id="SSF52540">
    <property type="entry name" value="P-loop containing nucleoside triphosphate hydrolases"/>
    <property type="match status" value="1"/>
</dbReference>
<dbReference type="Gene3D" id="3.40.50.300">
    <property type="entry name" value="P-loop containing nucleotide triphosphate hydrolases"/>
    <property type="match status" value="4"/>
</dbReference>
<dbReference type="RefSeq" id="WP_051624629.1">
    <property type="nucleotide sequence ID" value="NZ_ARYL01000009.1"/>
</dbReference>
<keyword evidence="1" id="KW-0540">Nuclease</keyword>
<organism evidence="18 19">
    <name type="scientific">Hyphomonas oceanitis SCH89</name>
    <dbReference type="NCBI Taxonomy" id="1280953"/>
    <lineage>
        <taxon>Bacteria</taxon>
        <taxon>Pseudomonadati</taxon>
        <taxon>Pseudomonadota</taxon>
        <taxon>Alphaproteobacteria</taxon>
        <taxon>Hyphomonadales</taxon>
        <taxon>Hyphomonadaceae</taxon>
        <taxon>Hyphomonas</taxon>
    </lineage>
</organism>
<dbReference type="PROSITE" id="PS51217">
    <property type="entry name" value="UVRD_HELICASE_CTER"/>
    <property type="match status" value="1"/>
</dbReference>
<dbReference type="PANTHER" id="PTHR11070:SF2">
    <property type="entry name" value="ATP-DEPENDENT DNA HELICASE SRS2"/>
    <property type="match status" value="1"/>
</dbReference>
<evidence type="ECO:0000256" key="3">
    <source>
        <dbReference type="ARBA" id="ARBA00022763"/>
    </source>
</evidence>
<comment type="catalytic activity">
    <reaction evidence="14">
        <text>ATP + H2O = ADP + phosphate + H(+)</text>
        <dbReference type="Rhea" id="RHEA:13065"/>
        <dbReference type="ChEBI" id="CHEBI:15377"/>
        <dbReference type="ChEBI" id="CHEBI:15378"/>
        <dbReference type="ChEBI" id="CHEBI:30616"/>
        <dbReference type="ChEBI" id="CHEBI:43474"/>
        <dbReference type="ChEBI" id="CHEBI:456216"/>
        <dbReference type="EC" id="5.6.2.4"/>
    </reaction>
</comment>
<comment type="caution">
    <text evidence="18">The sequence shown here is derived from an EMBL/GenBank/DDBJ whole genome shotgun (WGS) entry which is preliminary data.</text>
</comment>
<evidence type="ECO:0000256" key="1">
    <source>
        <dbReference type="ARBA" id="ARBA00022722"/>
    </source>
</evidence>
<evidence type="ECO:0000256" key="7">
    <source>
        <dbReference type="ARBA" id="ARBA00022840"/>
    </source>
</evidence>
<evidence type="ECO:0000256" key="4">
    <source>
        <dbReference type="ARBA" id="ARBA00022801"/>
    </source>
</evidence>
<dbReference type="GO" id="GO:0005524">
    <property type="term" value="F:ATP binding"/>
    <property type="evidence" value="ECO:0007669"/>
    <property type="project" value="UniProtKB-UniRule"/>
</dbReference>
<sequence length="1175" mass="127614">MADPFAPVRESNEAPAFLEAIGVQAAVANPAIPAFVSANAGSGKTKVLIDRVARLLLRREDGRPGAAPDSILCITYTKAAASEMLSRLFKTLGRWSVMADDKLRAELAKLEGRPEKAYKPDDLKAARALFARALESPGGLRIETIHAFCSRILRRFPLEAGVLPGFAEIEEDEAAALWNAARAQAVLQAQDNAPELLDLLALEGGHEGAMAALDTLRWSGGVVLDFAETHDFDFDAMDFVLRESLNAPEASADEMLELAMGEGLPVADLRAVIGALQGGAATDVKTADALVAVMEAVGPVARWDTYLGIFTTGTGDFRKSNPYTAPTAKQTPLIGDLFQMKDGEGSETARVRELAEALARARAFERTSALFRVGVPALLAYQREKAARAALDFDDLIHKTRLLLTQTGMSDWVLYKLDGGLSHVLLDEAQDTSPPQWELISALTAEFFSGMGAERLQDPRTLFVVGDEKQSIYSFQGADPSKFRQKAQEFTLLSTDMLLGSMDMSFRSSPQVLEFVDQVWNTAPPIEGAHAPDAPMVADLVKHTARRASQPGCVELWPLDPPAEDVPEDAWDRPVNAMREASPKAQLAKHLAAEIKGMIDRRETVWVEEGRDWVRRPVEPQDILVLVRGRTGGLFDAMISALKAAGLPVAGADRLKLLDHIGVQDCLNLLRFVTLPEADLTLAEILRGPFVGLVDDDRYLYPLAAGRGRKISLWTRVQESEDPDVVAAAAFLQSLLQRAHLAPYEFLSSVMDQPGADGQTGWEKINARLGTPARDPVEALMARALAHDSAEPASLQRFLAAMEAHDTEIKRDLAAPEREVRVMTVHGAKGLQAPVVVLPDTTSGPRGGSGRLFEIDGVPVWSPRKDTDTPDVAAVRAIADAKAEEEHRRLLYVALTRAQDRLIIAGHWHGGGKEGFHKKSWYALCADAMDGLAPEGTEGVRTYGSRGPSKVVSDHSRTIPGPFPDWALRKPPADGPARKLSAPTSLLARNTPVLAPFGPRREEQMRRGRLIHSLLQYLPAIPEAKRETAGQEFLRRNPDLDDAQREEMLSAAMGVMNDAAMAEIFQPGGRAEAAVIGTAPELPDGTVINGRVDRLVVTPERVLIIDFKTDQPAPATAAGVADTYRAQMGAYWAVLRKAYPGRDVVAALCWTDGPKLMVLPEADLLESLKRAQSEV</sequence>
<evidence type="ECO:0000256" key="10">
    <source>
        <dbReference type="ARBA" id="ARBA00023235"/>
    </source>
</evidence>
<dbReference type="Pfam" id="PF12705">
    <property type="entry name" value="PDDEXK_1"/>
    <property type="match status" value="1"/>
</dbReference>
<evidence type="ECO:0000256" key="2">
    <source>
        <dbReference type="ARBA" id="ARBA00022741"/>
    </source>
</evidence>
<dbReference type="InterPro" id="IPR027417">
    <property type="entry name" value="P-loop_NTPase"/>
</dbReference>
<evidence type="ECO:0000256" key="8">
    <source>
        <dbReference type="ARBA" id="ARBA00023125"/>
    </source>
</evidence>
<proteinExistence type="predicted"/>
<keyword evidence="10" id="KW-0413">Isomerase</keyword>
<keyword evidence="4 15" id="KW-0378">Hydrolase</keyword>
<feature type="domain" description="UvrD-like helicase C-terminal" evidence="17">
    <location>
        <begin position="535"/>
        <end position="830"/>
    </location>
</feature>
<keyword evidence="2 15" id="KW-0547">Nucleotide-binding</keyword>
<evidence type="ECO:0000256" key="11">
    <source>
        <dbReference type="ARBA" id="ARBA00034617"/>
    </source>
</evidence>
<name>A0A059G8H1_9PROT</name>
<dbReference type="GO" id="GO:0003677">
    <property type="term" value="F:DNA binding"/>
    <property type="evidence" value="ECO:0007669"/>
    <property type="project" value="UniProtKB-KW"/>
</dbReference>
<gene>
    <name evidence="18" type="ORF">HOC_07554</name>
</gene>
<dbReference type="NCBIfam" id="TIGR02784">
    <property type="entry name" value="addA_alphas"/>
    <property type="match status" value="1"/>
</dbReference>
<dbReference type="STRING" id="1280953.HOC_07554"/>
<dbReference type="InterPro" id="IPR000212">
    <property type="entry name" value="DNA_helicase_UvrD/REP"/>
</dbReference>
<dbReference type="InterPro" id="IPR014151">
    <property type="entry name" value="DNA_helicase_AddA"/>
</dbReference>
<evidence type="ECO:0000256" key="5">
    <source>
        <dbReference type="ARBA" id="ARBA00022806"/>
    </source>
</evidence>
<dbReference type="Pfam" id="PF13361">
    <property type="entry name" value="UvrD_C"/>
    <property type="match status" value="1"/>
</dbReference>
<dbReference type="PATRIC" id="fig|1280953.3.peg.1531"/>
<feature type="domain" description="UvrD-like helicase ATP-binding" evidence="16">
    <location>
        <begin position="17"/>
        <end position="509"/>
    </location>
</feature>
<evidence type="ECO:0000256" key="15">
    <source>
        <dbReference type="PROSITE-ProRule" id="PRU00560"/>
    </source>
</evidence>
<evidence type="ECO:0000256" key="6">
    <source>
        <dbReference type="ARBA" id="ARBA00022839"/>
    </source>
</evidence>
<evidence type="ECO:0000256" key="14">
    <source>
        <dbReference type="ARBA" id="ARBA00048988"/>
    </source>
</evidence>
<comment type="catalytic activity">
    <reaction evidence="11">
        <text>Couples ATP hydrolysis with the unwinding of duplex DNA by translocating in the 3'-5' direction.</text>
        <dbReference type="EC" id="5.6.2.4"/>
    </reaction>
</comment>
<reference evidence="18 19" key="1">
    <citation type="journal article" date="2014" name="Antonie Van Leeuwenhoek">
        <title>Hyphomonas beringensis sp. nov. and Hyphomonas chukchiensis sp. nov., isolated from surface seawater of the Bering Sea and Chukchi Sea.</title>
        <authorList>
            <person name="Li C."/>
            <person name="Lai Q."/>
            <person name="Li G."/>
            <person name="Dong C."/>
            <person name="Wang J."/>
            <person name="Liao Y."/>
            <person name="Shao Z."/>
        </authorList>
    </citation>
    <scope>NUCLEOTIDE SEQUENCE [LARGE SCALE GENOMIC DNA]</scope>
    <source>
        <strain evidence="18 19">SCH89</strain>
    </source>
</reference>
<protein>
    <recommendedName>
        <fullName evidence="12">DNA 3'-5' helicase</fullName>
        <ecNumber evidence="12">5.6.2.4</ecNumber>
    </recommendedName>
    <alternativeName>
        <fullName evidence="13">DNA 3'-5' helicase II</fullName>
    </alternativeName>
</protein>
<dbReference type="Gene3D" id="3.90.320.10">
    <property type="match status" value="1"/>
</dbReference>
<evidence type="ECO:0000256" key="13">
    <source>
        <dbReference type="ARBA" id="ARBA00034923"/>
    </source>
</evidence>
<evidence type="ECO:0000256" key="12">
    <source>
        <dbReference type="ARBA" id="ARBA00034808"/>
    </source>
</evidence>
<evidence type="ECO:0000256" key="9">
    <source>
        <dbReference type="ARBA" id="ARBA00023204"/>
    </source>
</evidence>
<keyword evidence="3" id="KW-0227">DNA damage</keyword>
<dbReference type="OrthoDB" id="9810135at2"/>
<evidence type="ECO:0000313" key="18">
    <source>
        <dbReference type="EMBL" id="KDA03014.1"/>
    </source>
</evidence>
<keyword evidence="7 15" id="KW-0067">ATP-binding</keyword>
<dbReference type="InterPro" id="IPR014017">
    <property type="entry name" value="DNA_helicase_UvrD-like_C"/>
</dbReference>
<keyword evidence="5 15" id="KW-0347">Helicase</keyword>
<dbReference type="GO" id="GO:0033202">
    <property type="term" value="C:DNA helicase complex"/>
    <property type="evidence" value="ECO:0007669"/>
    <property type="project" value="TreeGrafter"/>
</dbReference>
<dbReference type="Proteomes" id="UP000024942">
    <property type="component" value="Unassembled WGS sequence"/>
</dbReference>
<accession>A0A059G8H1</accession>
<dbReference type="InterPro" id="IPR014016">
    <property type="entry name" value="UvrD-like_ATP-bd"/>
</dbReference>
<dbReference type="EMBL" id="ARYL01000009">
    <property type="protein sequence ID" value="KDA03014.1"/>
    <property type="molecule type" value="Genomic_DNA"/>
</dbReference>
<dbReference type="PANTHER" id="PTHR11070">
    <property type="entry name" value="UVRD / RECB / PCRA DNA HELICASE FAMILY MEMBER"/>
    <property type="match status" value="1"/>
</dbReference>
<keyword evidence="9" id="KW-0234">DNA repair</keyword>
<dbReference type="Pfam" id="PF00580">
    <property type="entry name" value="UvrD-helicase"/>
    <property type="match status" value="1"/>
</dbReference>
<dbReference type="InterPro" id="IPR011604">
    <property type="entry name" value="PDDEXK-like_dom_sf"/>
</dbReference>
<evidence type="ECO:0000259" key="16">
    <source>
        <dbReference type="PROSITE" id="PS51198"/>
    </source>
</evidence>
<dbReference type="EC" id="5.6.2.4" evidence="12"/>
<dbReference type="GO" id="GO:0000725">
    <property type="term" value="P:recombinational repair"/>
    <property type="evidence" value="ECO:0007669"/>
    <property type="project" value="TreeGrafter"/>
</dbReference>